<reference evidence="17" key="1">
    <citation type="submission" date="2017-09" db="EMBL/GenBank/DDBJ databases">
        <authorList>
            <person name="Varghese N."/>
            <person name="Submissions S."/>
        </authorList>
    </citation>
    <scope>NUCLEOTIDE SEQUENCE [LARGE SCALE GENOMIC DNA]</scope>
    <source>
        <strain evidence="17">DSM 25885</strain>
    </source>
</reference>
<feature type="active site" description="Schiff-base intermediate with substrate" evidence="12 14">
    <location>
        <position position="164"/>
    </location>
</feature>
<dbReference type="Pfam" id="PF00701">
    <property type="entry name" value="DHDPS"/>
    <property type="match status" value="1"/>
</dbReference>
<feature type="binding site" evidence="12 15">
    <location>
        <position position="47"/>
    </location>
    <ligand>
        <name>pyruvate</name>
        <dbReference type="ChEBI" id="CHEBI:15361"/>
    </ligand>
</feature>
<dbReference type="SUPFAM" id="SSF51569">
    <property type="entry name" value="Aldolase"/>
    <property type="match status" value="1"/>
</dbReference>
<dbReference type="InterPro" id="IPR002220">
    <property type="entry name" value="DapA-like"/>
</dbReference>
<dbReference type="AlphaFoldDB" id="A0A285MXY8"/>
<comment type="pathway">
    <text evidence="2 12">Amino-acid biosynthesis; L-lysine biosynthesis via DAP pathway; (S)-tetrahydrodipicolinate from L-aspartate: step 3/4.</text>
</comment>
<evidence type="ECO:0000256" key="11">
    <source>
        <dbReference type="ARBA" id="ARBA00047836"/>
    </source>
</evidence>
<dbReference type="InterPro" id="IPR013785">
    <property type="entry name" value="Aldolase_TIM"/>
</dbReference>
<dbReference type="GO" id="GO:0009089">
    <property type="term" value="P:lysine biosynthetic process via diaminopimelate"/>
    <property type="evidence" value="ECO:0007669"/>
    <property type="project" value="UniProtKB-UniRule"/>
</dbReference>
<dbReference type="PANTHER" id="PTHR12128">
    <property type="entry name" value="DIHYDRODIPICOLINATE SYNTHASE"/>
    <property type="match status" value="1"/>
</dbReference>
<evidence type="ECO:0000256" key="2">
    <source>
        <dbReference type="ARBA" id="ARBA00005120"/>
    </source>
</evidence>
<sequence length="296" mass="31914">MEQLLGTGVALVTPFDEDFSIDVKALERIVEHCIQNGVDYLVVLGTTGESVTLSKTDKQLVIDVVIRANAGRLPLVLGVGGNNTAAVIEELSTLDLTDFDAILSVSPCYNKPTQEGIYQHFKAIANASPKPIVLYNVPSRTGSNMLPETTLRLAHDFPKIVAIKEACGDMVQIDEIVKGKPVDFLVISGDDFTALSTVLAGGAGVISVLGQGLPRAFSKMIELGQNGSSDEAYQIHHNLLPIMHLIFEEGNPAGIKSIFDHFELCGPIVRLPLVQATPQLKSKISDFLKSFDKVYA</sequence>
<dbReference type="InterPro" id="IPR005263">
    <property type="entry name" value="DapA"/>
</dbReference>
<dbReference type="Gene3D" id="3.20.20.70">
    <property type="entry name" value="Aldolase class I"/>
    <property type="match status" value="1"/>
</dbReference>
<dbReference type="GO" id="GO:0019877">
    <property type="term" value="P:diaminopimelate biosynthetic process"/>
    <property type="evidence" value="ECO:0007669"/>
    <property type="project" value="UniProtKB-UniRule"/>
</dbReference>
<dbReference type="SMART" id="SM01130">
    <property type="entry name" value="DHDPS"/>
    <property type="match status" value="1"/>
</dbReference>
<dbReference type="GO" id="GO:0005829">
    <property type="term" value="C:cytosol"/>
    <property type="evidence" value="ECO:0007669"/>
    <property type="project" value="TreeGrafter"/>
</dbReference>
<dbReference type="PANTHER" id="PTHR12128:SF66">
    <property type="entry name" value="4-HYDROXY-2-OXOGLUTARATE ALDOLASE, MITOCHONDRIAL"/>
    <property type="match status" value="1"/>
</dbReference>
<keyword evidence="10 12" id="KW-0704">Schiff base</keyword>
<comment type="function">
    <text evidence="1 12">Catalyzes the condensation of (S)-aspartate-beta-semialdehyde [(S)-ASA] and pyruvate to 4-hydroxy-tetrahydrodipicolinate (HTPA).</text>
</comment>
<keyword evidence="17" id="KW-1185">Reference proteome</keyword>
<evidence type="ECO:0000256" key="8">
    <source>
        <dbReference type="ARBA" id="ARBA00023154"/>
    </source>
</evidence>
<dbReference type="InterPro" id="IPR020625">
    <property type="entry name" value="Schiff_base-form_aldolases_AS"/>
</dbReference>
<dbReference type="Proteomes" id="UP000219048">
    <property type="component" value="Unassembled WGS sequence"/>
</dbReference>
<keyword evidence="9 12" id="KW-0456">Lyase</keyword>
<dbReference type="PRINTS" id="PR00146">
    <property type="entry name" value="DHPICSNTHASE"/>
</dbReference>
<evidence type="ECO:0000256" key="14">
    <source>
        <dbReference type="PIRSR" id="PIRSR001365-1"/>
    </source>
</evidence>
<evidence type="ECO:0000256" key="7">
    <source>
        <dbReference type="ARBA" id="ARBA00022915"/>
    </source>
</evidence>
<evidence type="ECO:0000313" key="16">
    <source>
        <dbReference type="EMBL" id="SNZ00666.1"/>
    </source>
</evidence>
<evidence type="ECO:0000313" key="17">
    <source>
        <dbReference type="Proteomes" id="UP000219048"/>
    </source>
</evidence>
<dbReference type="CDD" id="cd00950">
    <property type="entry name" value="DHDPS"/>
    <property type="match status" value="1"/>
</dbReference>
<dbReference type="RefSeq" id="WP_097046102.1">
    <property type="nucleotide sequence ID" value="NZ_OBEH01000003.1"/>
</dbReference>
<evidence type="ECO:0000256" key="12">
    <source>
        <dbReference type="HAMAP-Rule" id="MF_00418"/>
    </source>
</evidence>
<comment type="subunit">
    <text evidence="12">Homotetramer; dimer of dimers.</text>
</comment>
<organism evidence="16 17">
    <name type="scientific">Flagellimonas pacifica</name>
    <dbReference type="NCBI Taxonomy" id="1247520"/>
    <lineage>
        <taxon>Bacteria</taxon>
        <taxon>Pseudomonadati</taxon>
        <taxon>Bacteroidota</taxon>
        <taxon>Flavobacteriia</taxon>
        <taxon>Flavobacteriales</taxon>
        <taxon>Flavobacteriaceae</taxon>
        <taxon>Flagellimonas</taxon>
    </lineage>
</organism>
<dbReference type="NCBIfam" id="TIGR00674">
    <property type="entry name" value="dapA"/>
    <property type="match status" value="1"/>
</dbReference>
<keyword evidence="5 12" id="KW-0963">Cytoplasm</keyword>
<keyword evidence="6 12" id="KW-0028">Amino-acid biosynthesis</keyword>
<dbReference type="OrthoDB" id="9782828at2"/>
<evidence type="ECO:0000256" key="10">
    <source>
        <dbReference type="ARBA" id="ARBA00023270"/>
    </source>
</evidence>
<keyword evidence="7 12" id="KW-0220">Diaminopimelate biosynthesis</keyword>
<dbReference type="PIRSF" id="PIRSF001365">
    <property type="entry name" value="DHDPS"/>
    <property type="match status" value="1"/>
</dbReference>
<keyword evidence="8 12" id="KW-0457">Lysine biosynthesis</keyword>
<evidence type="ECO:0000256" key="6">
    <source>
        <dbReference type="ARBA" id="ARBA00022605"/>
    </source>
</evidence>
<dbReference type="HAMAP" id="MF_00418">
    <property type="entry name" value="DapA"/>
    <property type="match status" value="1"/>
</dbReference>
<feature type="site" description="Part of a proton relay during catalysis" evidence="12">
    <location>
        <position position="46"/>
    </location>
</feature>
<comment type="catalytic activity">
    <reaction evidence="11 12">
        <text>L-aspartate 4-semialdehyde + pyruvate = (2S,4S)-4-hydroxy-2,3,4,5-tetrahydrodipicolinate + H2O + H(+)</text>
        <dbReference type="Rhea" id="RHEA:34171"/>
        <dbReference type="ChEBI" id="CHEBI:15361"/>
        <dbReference type="ChEBI" id="CHEBI:15377"/>
        <dbReference type="ChEBI" id="CHEBI:15378"/>
        <dbReference type="ChEBI" id="CHEBI:67139"/>
        <dbReference type="ChEBI" id="CHEBI:537519"/>
        <dbReference type="EC" id="4.3.3.7"/>
    </reaction>
</comment>
<evidence type="ECO:0000256" key="15">
    <source>
        <dbReference type="PIRSR" id="PIRSR001365-2"/>
    </source>
</evidence>
<accession>A0A285MXY8</accession>
<dbReference type="UniPathway" id="UPA00034">
    <property type="reaction ID" value="UER00017"/>
</dbReference>
<evidence type="ECO:0000256" key="4">
    <source>
        <dbReference type="ARBA" id="ARBA00012086"/>
    </source>
</evidence>
<comment type="similarity">
    <text evidence="3 12 13">Belongs to the DapA family.</text>
</comment>
<evidence type="ECO:0000256" key="1">
    <source>
        <dbReference type="ARBA" id="ARBA00003294"/>
    </source>
</evidence>
<protein>
    <recommendedName>
        <fullName evidence="4 12">4-hydroxy-tetrahydrodipicolinate synthase</fullName>
        <shortName evidence="12">HTPA synthase</shortName>
        <ecNumber evidence="4 12">4.3.3.7</ecNumber>
    </recommendedName>
</protein>
<dbReference type="PROSITE" id="PS00666">
    <property type="entry name" value="DHDPS_2"/>
    <property type="match status" value="1"/>
</dbReference>
<feature type="site" description="Part of a proton relay during catalysis" evidence="12">
    <location>
        <position position="109"/>
    </location>
</feature>
<dbReference type="GO" id="GO:0008840">
    <property type="term" value="F:4-hydroxy-tetrahydrodipicolinate synthase activity"/>
    <property type="evidence" value="ECO:0007669"/>
    <property type="project" value="UniProtKB-UniRule"/>
</dbReference>
<comment type="caution">
    <text evidence="12">Was originally thought to be a dihydrodipicolinate synthase (DHDPS), catalyzing the condensation of (S)-aspartate-beta-semialdehyde [(S)-ASA] and pyruvate to dihydrodipicolinate (DHDP). However, it was shown in E.coli that the product of the enzymatic reaction is not dihydrodipicolinate but in fact (4S)-4-hydroxy-2,3,4,5-tetrahydro-(2S)-dipicolinic acid (HTPA), and that the consecutive dehydration reaction leading to DHDP is not spontaneous but catalyzed by DapB.</text>
</comment>
<evidence type="ECO:0000256" key="3">
    <source>
        <dbReference type="ARBA" id="ARBA00007592"/>
    </source>
</evidence>
<dbReference type="EC" id="4.3.3.7" evidence="4 12"/>
<name>A0A285MXY8_9FLAO</name>
<comment type="subcellular location">
    <subcellularLocation>
        <location evidence="12">Cytoplasm</location>
    </subcellularLocation>
</comment>
<proteinExistence type="inferred from homology"/>
<evidence type="ECO:0000256" key="13">
    <source>
        <dbReference type="PIRNR" id="PIRNR001365"/>
    </source>
</evidence>
<dbReference type="EMBL" id="OBEH01000003">
    <property type="protein sequence ID" value="SNZ00666.1"/>
    <property type="molecule type" value="Genomic_DNA"/>
</dbReference>
<evidence type="ECO:0000256" key="5">
    <source>
        <dbReference type="ARBA" id="ARBA00022490"/>
    </source>
</evidence>
<feature type="binding site" evidence="12 15">
    <location>
        <position position="206"/>
    </location>
    <ligand>
        <name>pyruvate</name>
        <dbReference type="ChEBI" id="CHEBI:15361"/>
    </ligand>
</feature>
<evidence type="ECO:0000256" key="9">
    <source>
        <dbReference type="ARBA" id="ARBA00023239"/>
    </source>
</evidence>
<feature type="active site" description="Proton donor/acceptor" evidence="12 14">
    <location>
        <position position="135"/>
    </location>
</feature>
<gene>
    <name evidence="12" type="primary">dapA</name>
    <name evidence="16" type="ORF">SAMN06265377_2491</name>
</gene>